<keyword evidence="4" id="KW-1185">Reference proteome</keyword>
<name>A0A8J6PKV5_9FLAO</name>
<evidence type="ECO:0000313" key="4">
    <source>
        <dbReference type="Proteomes" id="UP000652681"/>
    </source>
</evidence>
<dbReference type="InterPro" id="IPR019734">
    <property type="entry name" value="TPR_rpt"/>
</dbReference>
<dbReference type="SMART" id="SM00028">
    <property type="entry name" value="TPR"/>
    <property type="match status" value="6"/>
</dbReference>
<keyword evidence="2" id="KW-0732">Signal</keyword>
<gene>
    <name evidence="3" type="ORF">H9Y05_09425</name>
</gene>
<protein>
    <recommendedName>
        <fullName evidence="5">Tetratricopeptide repeat protein</fullName>
    </recommendedName>
</protein>
<dbReference type="SUPFAM" id="SSF48452">
    <property type="entry name" value="TPR-like"/>
    <property type="match status" value="2"/>
</dbReference>
<reference evidence="3" key="1">
    <citation type="submission" date="2020-09" db="EMBL/GenBank/DDBJ databases">
        <title>Taishania pollutisoli gen. nov., sp. nov., Isolated from Tetrabromobisphenol A-Contaminated Soil.</title>
        <authorList>
            <person name="Chen Q."/>
        </authorList>
    </citation>
    <scope>NUCLEOTIDE SEQUENCE</scope>
    <source>
        <strain evidence="3">CZZ-1</strain>
    </source>
</reference>
<dbReference type="SUPFAM" id="SSF81901">
    <property type="entry name" value="HCP-like"/>
    <property type="match status" value="1"/>
</dbReference>
<dbReference type="RefSeq" id="WP_216714135.1">
    <property type="nucleotide sequence ID" value="NZ_JACVEL010000005.1"/>
</dbReference>
<dbReference type="PANTHER" id="PTHR12558:SF13">
    <property type="entry name" value="CELL DIVISION CYCLE PROTEIN 27 HOMOLOG"/>
    <property type="match status" value="1"/>
</dbReference>
<dbReference type="PROSITE" id="PS50005">
    <property type="entry name" value="TPR"/>
    <property type="match status" value="2"/>
</dbReference>
<feature type="chain" id="PRO_5035305275" description="Tetratricopeptide repeat protein" evidence="2">
    <location>
        <begin position="21"/>
        <end position="539"/>
    </location>
</feature>
<evidence type="ECO:0008006" key="5">
    <source>
        <dbReference type="Google" id="ProtNLM"/>
    </source>
</evidence>
<comment type="caution">
    <text evidence="3">The sequence shown here is derived from an EMBL/GenBank/DDBJ whole genome shotgun (WGS) entry which is preliminary data.</text>
</comment>
<dbReference type="Pfam" id="PF13181">
    <property type="entry name" value="TPR_8"/>
    <property type="match status" value="1"/>
</dbReference>
<dbReference type="Gene3D" id="1.25.40.10">
    <property type="entry name" value="Tetratricopeptide repeat domain"/>
    <property type="match status" value="3"/>
</dbReference>
<evidence type="ECO:0000256" key="1">
    <source>
        <dbReference type="PROSITE-ProRule" id="PRU00339"/>
    </source>
</evidence>
<feature type="signal peptide" evidence="2">
    <location>
        <begin position="1"/>
        <end position="20"/>
    </location>
</feature>
<evidence type="ECO:0000313" key="3">
    <source>
        <dbReference type="EMBL" id="MBC9812690.1"/>
    </source>
</evidence>
<feature type="repeat" description="TPR" evidence="1">
    <location>
        <begin position="54"/>
        <end position="87"/>
    </location>
</feature>
<dbReference type="Proteomes" id="UP000652681">
    <property type="component" value="Unassembled WGS sequence"/>
</dbReference>
<evidence type="ECO:0000256" key="2">
    <source>
        <dbReference type="SAM" id="SignalP"/>
    </source>
</evidence>
<dbReference type="EMBL" id="JACVEL010000005">
    <property type="protein sequence ID" value="MBC9812690.1"/>
    <property type="molecule type" value="Genomic_DNA"/>
</dbReference>
<accession>A0A8J6PKV5</accession>
<proteinExistence type="predicted"/>
<keyword evidence="1" id="KW-0802">TPR repeat</keyword>
<sequence>MKRYTVAVFSLMFAGSFGFGQTLPDAIKKTDNERYEEAAKDFRTLIAQGTPSVGDNYFFYGENFFQSDDIDSAKIVWNKGAELDPENPLSQVGKGKALWLSGDTTAASVIFQTVLKTTKRRNAEVIRQIASVFINSPQKSLNQAVNLLNEAIKLEPKNQNGYLLLGDAQVEINPRNSTEAMKSYNQAGDINNNARVFVRKAKIYQRAQNPKLADSLYKVAQDMEPNYAPSYRERAELNMKYDQASQSIVNWEKYLQLNDSDHARYRYATSLFMGKKYPETIKEIHILHDKGFKNHFTARILAYSIYENNTANNADSAAYVKGFEAMNDFFKIVPQDKILGADYKYQALYYQKMNQPELYLKGMEKAAEVDKTIASEVYADLAKTYMKDKNYESAIAIFNKKMAGDSSNLTLAEYYELGRAYYFGPKDFVKSDQAHARVLAQSPDYAMSHLWRARSNVQLDLDKVTWSAKPHYEQFLNLLKDEEKAGQYKSMAVEALKYLGDFYVNSPEKDIEKAKEVWKQVQTLIPDDPQAKAFFSTVK</sequence>
<dbReference type="PANTHER" id="PTHR12558">
    <property type="entry name" value="CELL DIVISION CYCLE 16,23,27"/>
    <property type="match status" value="1"/>
</dbReference>
<organism evidence="3 4">
    <name type="scientific">Taishania pollutisoli</name>
    <dbReference type="NCBI Taxonomy" id="2766479"/>
    <lineage>
        <taxon>Bacteria</taxon>
        <taxon>Pseudomonadati</taxon>
        <taxon>Bacteroidota</taxon>
        <taxon>Flavobacteriia</taxon>
        <taxon>Flavobacteriales</taxon>
        <taxon>Crocinitomicaceae</taxon>
        <taxon>Taishania</taxon>
    </lineage>
</organism>
<feature type="repeat" description="TPR" evidence="1">
    <location>
        <begin position="375"/>
        <end position="408"/>
    </location>
</feature>
<dbReference type="AlphaFoldDB" id="A0A8J6PKV5"/>
<dbReference type="InterPro" id="IPR011990">
    <property type="entry name" value="TPR-like_helical_dom_sf"/>
</dbReference>